<feature type="transmembrane region" description="Helical" evidence="10">
    <location>
        <begin position="195"/>
        <end position="213"/>
    </location>
</feature>
<feature type="transmembrane region" description="Helical" evidence="10">
    <location>
        <begin position="161"/>
        <end position="183"/>
    </location>
</feature>
<sequence length="450" mass="48320">MRRLAADRLDEVREREQRRERLRRERDLRMHREMIARLRERQQRRHHHWGRPPWHDHRLPPWADPDRKKPDSLGGIVIFTALVQVIGVRLVAGSWDAFSPLMVALLLAGPISLLFRKVIPVLPVAVAAGAAIAYTLAGFPGGPFFVALIVAVVHGVRAGRAIRVAAVVGVAWLCYLLAGRILADLLGVPSDNRPTFAALAIIALTSIVTVVGTEAGRTREIQIAEMMRAEAEEARAREEQDKRQASEERLSIARELHDVIGHHLSLINVQAGVGLHLMDSRPEQARSALAAIKTASSEALREVRAVLGALAEEDESAPRAPAPGLARLDALTGGAGLPCRTVVRGTPRPLPAEVDRAAYRIVQEALTNVRRHAGGAATTVTVGYAPDGVGLRVENEPGEADPTVPPGSGIGLPGMRARAEALGGSLEAAPTASGGYLVVAHLPAPEGEKK</sequence>
<accession>A0ABT9MLH6</accession>
<dbReference type="PANTHER" id="PTHR24421:SF10">
    <property type="entry name" value="NITRATE_NITRITE SENSOR PROTEIN NARQ"/>
    <property type="match status" value="1"/>
</dbReference>
<dbReference type="InterPro" id="IPR003594">
    <property type="entry name" value="HATPase_dom"/>
</dbReference>
<dbReference type="GO" id="GO:0016301">
    <property type="term" value="F:kinase activity"/>
    <property type="evidence" value="ECO:0007669"/>
    <property type="project" value="UniProtKB-KW"/>
</dbReference>
<keyword evidence="6 13" id="KW-0418">Kinase</keyword>
<evidence type="ECO:0000259" key="11">
    <source>
        <dbReference type="Pfam" id="PF02518"/>
    </source>
</evidence>
<dbReference type="Pfam" id="PF07730">
    <property type="entry name" value="HisKA_3"/>
    <property type="match status" value="1"/>
</dbReference>
<evidence type="ECO:0000256" key="5">
    <source>
        <dbReference type="ARBA" id="ARBA00022741"/>
    </source>
</evidence>
<feature type="coiled-coil region" evidence="9">
    <location>
        <begin position="219"/>
        <end position="256"/>
    </location>
</feature>
<evidence type="ECO:0000259" key="12">
    <source>
        <dbReference type="Pfam" id="PF07730"/>
    </source>
</evidence>
<proteinExistence type="predicted"/>
<evidence type="ECO:0000313" key="14">
    <source>
        <dbReference type="Proteomes" id="UP001240984"/>
    </source>
</evidence>
<keyword evidence="10" id="KW-0812">Transmembrane</keyword>
<keyword evidence="3" id="KW-0597">Phosphoprotein</keyword>
<dbReference type="Pfam" id="PF02518">
    <property type="entry name" value="HATPase_c"/>
    <property type="match status" value="1"/>
</dbReference>
<dbReference type="RefSeq" id="WP_306827153.1">
    <property type="nucleotide sequence ID" value="NZ_JAUSRA010000001.1"/>
</dbReference>
<evidence type="ECO:0000256" key="2">
    <source>
        <dbReference type="ARBA" id="ARBA00012438"/>
    </source>
</evidence>
<protein>
    <recommendedName>
        <fullName evidence="2">histidine kinase</fullName>
        <ecNumber evidence="2">2.7.13.3</ecNumber>
    </recommendedName>
</protein>
<evidence type="ECO:0000256" key="10">
    <source>
        <dbReference type="SAM" id="Phobius"/>
    </source>
</evidence>
<feature type="transmembrane region" description="Helical" evidence="10">
    <location>
        <begin position="73"/>
        <end position="91"/>
    </location>
</feature>
<name>A0ABT9MLH6_9ACTN</name>
<reference evidence="13 14" key="1">
    <citation type="submission" date="2023-07" db="EMBL/GenBank/DDBJ databases">
        <title>Sequencing the genomes of 1000 actinobacteria strains.</title>
        <authorList>
            <person name="Klenk H.-P."/>
        </authorList>
    </citation>
    <scope>NUCLEOTIDE SEQUENCE [LARGE SCALE GENOMIC DNA]</scope>
    <source>
        <strain evidence="13 14">DSM 44710</strain>
    </source>
</reference>
<feature type="domain" description="Signal transduction histidine kinase subgroup 3 dimerisation and phosphoacceptor" evidence="12">
    <location>
        <begin position="248"/>
        <end position="313"/>
    </location>
</feature>
<evidence type="ECO:0000256" key="4">
    <source>
        <dbReference type="ARBA" id="ARBA00022679"/>
    </source>
</evidence>
<dbReference type="Gene3D" id="3.30.565.10">
    <property type="entry name" value="Histidine kinase-like ATPase, C-terminal domain"/>
    <property type="match status" value="1"/>
</dbReference>
<keyword evidence="10" id="KW-1133">Transmembrane helix</keyword>
<evidence type="ECO:0000256" key="1">
    <source>
        <dbReference type="ARBA" id="ARBA00000085"/>
    </source>
</evidence>
<keyword evidence="10" id="KW-0472">Membrane</keyword>
<dbReference type="EMBL" id="JAUSRA010000001">
    <property type="protein sequence ID" value="MDP9792253.1"/>
    <property type="molecule type" value="Genomic_DNA"/>
</dbReference>
<keyword evidence="7" id="KW-0067">ATP-binding</keyword>
<dbReference type="InterPro" id="IPR036890">
    <property type="entry name" value="HATPase_C_sf"/>
</dbReference>
<dbReference type="EC" id="2.7.13.3" evidence="2"/>
<evidence type="ECO:0000256" key="9">
    <source>
        <dbReference type="SAM" id="Coils"/>
    </source>
</evidence>
<comment type="caution">
    <text evidence="13">The sequence shown here is derived from an EMBL/GenBank/DDBJ whole genome shotgun (WGS) entry which is preliminary data.</text>
</comment>
<keyword evidence="14" id="KW-1185">Reference proteome</keyword>
<dbReference type="InterPro" id="IPR050482">
    <property type="entry name" value="Sensor_HK_TwoCompSys"/>
</dbReference>
<evidence type="ECO:0000256" key="3">
    <source>
        <dbReference type="ARBA" id="ARBA00022553"/>
    </source>
</evidence>
<dbReference type="InterPro" id="IPR011712">
    <property type="entry name" value="Sig_transdc_His_kin_sub3_dim/P"/>
</dbReference>
<keyword evidence="5" id="KW-0547">Nucleotide-binding</keyword>
<dbReference type="Proteomes" id="UP001240984">
    <property type="component" value="Unassembled WGS sequence"/>
</dbReference>
<evidence type="ECO:0000313" key="13">
    <source>
        <dbReference type="EMBL" id="MDP9792253.1"/>
    </source>
</evidence>
<dbReference type="SUPFAM" id="SSF55874">
    <property type="entry name" value="ATPase domain of HSP90 chaperone/DNA topoisomerase II/histidine kinase"/>
    <property type="match status" value="1"/>
</dbReference>
<keyword evidence="8" id="KW-0902">Two-component regulatory system</keyword>
<feature type="domain" description="Histidine kinase/HSP90-like ATPase" evidence="11">
    <location>
        <begin position="356"/>
        <end position="445"/>
    </location>
</feature>
<feature type="transmembrane region" description="Helical" evidence="10">
    <location>
        <begin position="122"/>
        <end position="155"/>
    </location>
</feature>
<organism evidence="13 14">
    <name type="scientific">Catenuloplanes nepalensis</name>
    <dbReference type="NCBI Taxonomy" id="587533"/>
    <lineage>
        <taxon>Bacteria</taxon>
        <taxon>Bacillati</taxon>
        <taxon>Actinomycetota</taxon>
        <taxon>Actinomycetes</taxon>
        <taxon>Micromonosporales</taxon>
        <taxon>Micromonosporaceae</taxon>
        <taxon>Catenuloplanes</taxon>
    </lineage>
</organism>
<evidence type="ECO:0000256" key="8">
    <source>
        <dbReference type="ARBA" id="ARBA00023012"/>
    </source>
</evidence>
<dbReference type="CDD" id="cd16917">
    <property type="entry name" value="HATPase_UhpB-NarQ-NarX-like"/>
    <property type="match status" value="1"/>
</dbReference>
<evidence type="ECO:0000256" key="7">
    <source>
        <dbReference type="ARBA" id="ARBA00022840"/>
    </source>
</evidence>
<comment type="catalytic activity">
    <reaction evidence="1">
        <text>ATP + protein L-histidine = ADP + protein N-phospho-L-histidine.</text>
        <dbReference type="EC" id="2.7.13.3"/>
    </reaction>
</comment>
<gene>
    <name evidence="13" type="ORF">J2S43_000765</name>
</gene>
<keyword evidence="9" id="KW-0175">Coiled coil</keyword>
<dbReference type="Gene3D" id="1.20.5.1930">
    <property type="match status" value="1"/>
</dbReference>
<dbReference type="PANTHER" id="PTHR24421">
    <property type="entry name" value="NITRATE/NITRITE SENSOR PROTEIN NARX-RELATED"/>
    <property type="match status" value="1"/>
</dbReference>
<keyword evidence="4" id="KW-0808">Transferase</keyword>
<evidence type="ECO:0000256" key="6">
    <source>
        <dbReference type="ARBA" id="ARBA00022777"/>
    </source>
</evidence>